<dbReference type="InterPro" id="IPR005550">
    <property type="entry name" value="Kinetochore_Ndc80"/>
</dbReference>
<evidence type="ECO:0000259" key="12">
    <source>
        <dbReference type="Pfam" id="PF03801"/>
    </source>
</evidence>
<evidence type="ECO:0000313" key="13">
    <source>
        <dbReference type="EMBL" id="KRT81866.1"/>
    </source>
</evidence>
<dbReference type="GO" id="GO:0051301">
    <property type="term" value="P:cell division"/>
    <property type="evidence" value="ECO:0007669"/>
    <property type="project" value="UniProtKB-UniRule"/>
</dbReference>
<evidence type="ECO:0000313" key="14">
    <source>
        <dbReference type="Proteomes" id="UP000051574"/>
    </source>
</evidence>
<dbReference type="Pfam" id="PF03801">
    <property type="entry name" value="Ndc80_HEC"/>
    <property type="match status" value="1"/>
</dbReference>
<dbReference type="PANTHER" id="PTHR10643:SF2">
    <property type="entry name" value="KINETOCHORE PROTEIN NDC80 HOMOLOG"/>
    <property type="match status" value="1"/>
</dbReference>
<keyword evidence="5 10" id="KW-0995">Kinetochore</keyword>
<keyword evidence="4 10" id="KW-0498">Mitosis</keyword>
<evidence type="ECO:0000256" key="3">
    <source>
        <dbReference type="ARBA" id="ARBA00022618"/>
    </source>
</evidence>
<keyword evidence="3 10" id="KW-0132">Cell division</keyword>
<dbReference type="OrthoDB" id="7459479at2759"/>
<dbReference type="InterPro" id="IPR038273">
    <property type="entry name" value="Ndc80_sf"/>
</dbReference>
<comment type="caution">
    <text evidence="13">The sequence shown here is derived from an EMBL/GenBank/DDBJ whole genome shotgun (WGS) entry which is preliminary data.</text>
</comment>
<proteinExistence type="inferred from homology"/>
<dbReference type="GO" id="GO:0051315">
    <property type="term" value="P:attachment of mitotic spindle microtubules to kinetochore"/>
    <property type="evidence" value="ECO:0007669"/>
    <property type="project" value="UniProtKB-UniRule"/>
</dbReference>
<keyword evidence="6" id="KW-0175">Coiled coil</keyword>
<evidence type="ECO:0000256" key="5">
    <source>
        <dbReference type="ARBA" id="ARBA00022838"/>
    </source>
</evidence>
<feature type="region of interest" description="Disordered" evidence="11">
    <location>
        <begin position="1"/>
        <end position="52"/>
    </location>
</feature>
<name>A0A0T6B3A1_9SCAR</name>
<accession>A0A0T6B3A1</accession>
<dbReference type="GO" id="GO:0005634">
    <property type="term" value="C:nucleus"/>
    <property type="evidence" value="ECO:0007669"/>
    <property type="project" value="UniProtKB-SubCell"/>
</dbReference>
<evidence type="ECO:0000256" key="11">
    <source>
        <dbReference type="SAM" id="MobiDB-lite"/>
    </source>
</evidence>
<comment type="subunit">
    <text evidence="10">Component of the NDC80 complex.</text>
</comment>
<dbReference type="AlphaFoldDB" id="A0A0T6B3A1"/>
<organism evidence="13 14">
    <name type="scientific">Oryctes borbonicus</name>
    <dbReference type="NCBI Taxonomy" id="1629725"/>
    <lineage>
        <taxon>Eukaryota</taxon>
        <taxon>Metazoa</taxon>
        <taxon>Ecdysozoa</taxon>
        <taxon>Arthropoda</taxon>
        <taxon>Hexapoda</taxon>
        <taxon>Insecta</taxon>
        <taxon>Pterygota</taxon>
        <taxon>Neoptera</taxon>
        <taxon>Endopterygota</taxon>
        <taxon>Coleoptera</taxon>
        <taxon>Polyphaga</taxon>
        <taxon>Scarabaeiformia</taxon>
        <taxon>Scarabaeidae</taxon>
        <taxon>Dynastinae</taxon>
        <taxon>Oryctes</taxon>
    </lineage>
</organism>
<keyword evidence="9 10" id="KW-0137">Centromere</keyword>
<keyword evidence="8 10" id="KW-0131">Cell cycle</keyword>
<evidence type="ECO:0000256" key="2">
    <source>
        <dbReference type="ARBA" id="ARBA00022454"/>
    </source>
</evidence>
<reference evidence="13 14" key="1">
    <citation type="submission" date="2015-09" db="EMBL/GenBank/DDBJ databases">
        <title>Draft genome of the scarab beetle Oryctes borbonicus.</title>
        <authorList>
            <person name="Meyer J.M."/>
            <person name="Markov G.V."/>
            <person name="Baskaran P."/>
            <person name="Herrmann M."/>
            <person name="Sommer R.J."/>
            <person name="Roedelsperger C."/>
        </authorList>
    </citation>
    <scope>NUCLEOTIDE SEQUENCE [LARGE SCALE GENOMIC DNA]</scope>
    <source>
        <strain evidence="13">OB123</strain>
        <tissue evidence="13">Whole animal</tissue>
    </source>
</reference>
<evidence type="ECO:0000256" key="8">
    <source>
        <dbReference type="ARBA" id="ARBA00023306"/>
    </source>
</evidence>
<comment type="similarity">
    <text evidence="1 10">Belongs to the NDC80/HEC1 family.</text>
</comment>
<sequence length="237" mass="26949">MATLRKSHSSSNIPRLSRIAVRQSNAPRPPRSSSARSSSGINRNLLSVPGSGTLGRSSSYSNLTTPIRIIPCPSSSGTSSVSKNFRMNDKDWQKTQAIRVRSFLINYDPEMPPLKPLSIRTYVHSIDILFKQLDGRISITLENYKESVPNYLKSFKYKYSIKPSVMKTPAVPSSWQYILQIWIWLIDLIELLHNPERTLLSGAVDNLRSRLYYTTLNYMAASFRAFNKSEDQDKVDQ</sequence>
<dbReference type="PANTHER" id="PTHR10643">
    <property type="entry name" value="KINETOCHORE PROTEIN NDC80"/>
    <property type="match status" value="1"/>
</dbReference>
<dbReference type="Gene3D" id="1.10.418.30">
    <property type="entry name" value="Ncd80 complex, Ncd80 subunit"/>
    <property type="match status" value="1"/>
</dbReference>
<protein>
    <recommendedName>
        <fullName evidence="10">Kinetochore protein NDC80</fullName>
    </recommendedName>
</protein>
<evidence type="ECO:0000256" key="9">
    <source>
        <dbReference type="ARBA" id="ARBA00023328"/>
    </source>
</evidence>
<keyword evidence="7 10" id="KW-0539">Nucleus</keyword>
<feature type="domain" description="Kinetochore protein Ndc80 CH" evidence="12">
    <location>
        <begin position="80"/>
        <end position="193"/>
    </location>
</feature>
<evidence type="ECO:0000256" key="7">
    <source>
        <dbReference type="ARBA" id="ARBA00023242"/>
    </source>
</evidence>
<evidence type="ECO:0000256" key="10">
    <source>
        <dbReference type="RuleBase" id="RU368072"/>
    </source>
</evidence>
<feature type="non-terminal residue" evidence="13">
    <location>
        <position position="237"/>
    </location>
</feature>
<dbReference type="GO" id="GO:0031262">
    <property type="term" value="C:Ndc80 complex"/>
    <property type="evidence" value="ECO:0007669"/>
    <property type="project" value="UniProtKB-UniRule"/>
</dbReference>
<gene>
    <name evidence="13" type="ORF">AMK59_5930</name>
</gene>
<evidence type="ECO:0000256" key="1">
    <source>
        <dbReference type="ARBA" id="ARBA00007050"/>
    </source>
</evidence>
<comment type="subcellular location">
    <subcellularLocation>
        <location evidence="10">Chromosome</location>
        <location evidence="10">Centromere</location>
        <location evidence="10">Kinetochore</location>
    </subcellularLocation>
    <subcellularLocation>
        <location evidence="10">Nucleus</location>
    </subcellularLocation>
</comment>
<dbReference type="InterPro" id="IPR055260">
    <property type="entry name" value="Ndc80_CH"/>
</dbReference>
<evidence type="ECO:0000256" key="6">
    <source>
        <dbReference type="ARBA" id="ARBA00023054"/>
    </source>
</evidence>
<keyword evidence="2 10" id="KW-0158">Chromosome</keyword>
<dbReference type="Proteomes" id="UP000051574">
    <property type="component" value="Unassembled WGS sequence"/>
</dbReference>
<dbReference type="EMBL" id="LJIG01016016">
    <property type="protein sequence ID" value="KRT81866.1"/>
    <property type="molecule type" value="Genomic_DNA"/>
</dbReference>
<comment type="function">
    <text evidence="10">Acts as a component of the essential kinetochore-associated NDC80 complex, which is required for chromosome segregation and spindle checkpoint activity.</text>
</comment>
<keyword evidence="14" id="KW-1185">Reference proteome</keyword>
<evidence type="ECO:0000256" key="4">
    <source>
        <dbReference type="ARBA" id="ARBA00022776"/>
    </source>
</evidence>